<feature type="compositionally biased region" description="Basic residues" evidence="1">
    <location>
        <begin position="52"/>
        <end position="63"/>
    </location>
</feature>
<gene>
    <name evidence="2" type="ORF">TIFTF001_008083</name>
</gene>
<evidence type="ECO:0000313" key="3">
    <source>
        <dbReference type="Proteomes" id="UP001187192"/>
    </source>
</evidence>
<feature type="region of interest" description="Disordered" evidence="1">
    <location>
        <begin position="1"/>
        <end position="63"/>
    </location>
</feature>
<dbReference type="AlphaFoldDB" id="A0AA87ZKQ0"/>
<comment type="caution">
    <text evidence="2">The sequence shown here is derived from an EMBL/GenBank/DDBJ whole genome shotgun (WGS) entry which is preliminary data.</text>
</comment>
<name>A0AA87ZKQ0_FICCA</name>
<reference evidence="2" key="1">
    <citation type="submission" date="2023-07" db="EMBL/GenBank/DDBJ databases">
        <title>draft genome sequence of fig (Ficus carica).</title>
        <authorList>
            <person name="Takahashi T."/>
            <person name="Nishimura K."/>
        </authorList>
    </citation>
    <scope>NUCLEOTIDE SEQUENCE</scope>
</reference>
<keyword evidence="3" id="KW-1185">Reference proteome</keyword>
<dbReference type="PANTHER" id="PTHR35831">
    <property type="entry name" value="OS01G0642200 PROTEIN"/>
    <property type="match status" value="1"/>
</dbReference>
<organism evidence="2 3">
    <name type="scientific">Ficus carica</name>
    <name type="common">Common fig</name>
    <dbReference type="NCBI Taxonomy" id="3494"/>
    <lineage>
        <taxon>Eukaryota</taxon>
        <taxon>Viridiplantae</taxon>
        <taxon>Streptophyta</taxon>
        <taxon>Embryophyta</taxon>
        <taxon>Tracheophyta</taxon>
        <taxon>Spermatophyta</taxon>
        <taxon>Magnoliopsida</taxon>
        <taxon>eudicotyledons</taxon>
        <taxon>Gunneridae</taxon>
        <taxon>Pentapetalae</taxon>
        <taxon>rosids</taxon>
        <taxon>fabids</taxon>
        <taxon>Rosales</taxon>
        <taxon>Moraceae</taxon>
        <taxon>Ficeae</taxon>
        <taxon>Ficus</taxon>
    </lineage>
</organism>
<evidence type="ECO:0000256" key="1">
    <source>
        <dbReference type="SAM" id="MobiDB-lite"/>
    </source>
</evidence>
<dbReference type="Gramene" id="FCD_00011377-RA">
    <property type="protein sequence ID" value="FCD_00011377-RA:cds"/>
    <property type="gene ID" value="FCD_00011377"/>
</dbReference>
<dbReference type="Proteomes" id="UP001187192">
    <property type="component" value="Unassembled WGS sequence"/>
</dbReference>
<proteinExistence type="predicted"/>
<dbReference type="EMBL" id="BTGU01000008">
    <property type="protein sequence ID" value="GMN38849.1"/>
    <property type="molecule type" value="Genomic_DNA"/>
</dbReference>
<dbReference type="PANTHER" id="PTHR35831:SF1">
    <property type="match status" value="1"/>
</dbReference>
<sequence>MASMKAEKPVGTQLFGQTKKEPAKGSEGTAKAPSSKAPSKKAAQKPQEPAKKKGKGGKSAAKH</sequence>
<protein>
    <submittedName>
        <fullName evidence="2">Uncharacterized protein</fullName>
    </submittedName>
</protein>
<accession>A0AA87ZKQ0</accession>
<evidence type="ECO:0000313" key="2">
    <source>
        <dbReference type="EMBL" id="GMN38849.1"/>
    </source>
</evidence>